<feature type="compositionally biased region" description="Low complexity" evidence="2">
    <location>
        <begin position="33"/>
        <end position="44"/>
    </location>
</feature>
<feature type="domain" description="PPM-type phosphatase" evidence="6">
    <location>
        <begin position="709"/>
        <end position="1043"/>
    </location>
</feature>
<dbReference type="EMBL" id="CANTFL010000832">
    <property type="protein sequence ID" value="CAI5728088.1"/>
    <property type="molecule type" value="Genomic_DNA"/>
</dbReference>
<keyword evidence="3" id="KW-0732">Signal</keyword>
<sequence>MRRVRLCFLPLVLLLLTLPFPSTPRALVLTSSTSSSSSSSLVPDARPPSPLARPLPTAVVRDPLRPGATVRGYDLLERSALLGVCHHEPPVPRDKKAVVLQQTTAGARAFAWTPAAVCRLIDAPRRPHPLPDGPVLEYAYGVDDVARMFVPAPYRLKHKFDAGAHGEVWRATRRSPETTTADQTFVLKRLFVERDERLVQMGLREAHFGARLRAERHVARFVEYFFRSVDEPTDEPTVRATDSAAGDEAAGGGRPTSELWLVFHDEGLSLRQSLYEPLQVVNGPRGADAGAGVVLQPSPFWHKLRADGRGENALRNILRQLLQAVAALHARGITHRDIKPSNILVSIPPPPSTSGAAAPVEPVVKLADFGSAVDEYTLRHLYDGPQGRSAATAGRGGGGGGPSQAEETREYQPPEVLFSDNGQPYDYAAPEAYDLWSVGVVFLELVLGSPHVFLISPRARAKLDVELDAQRRQSQQTHRRATHSRSRSSSSNADGDGDDDDAPDGPRWRTKAYLLHVLTHEFCIFRPAPQQLRSLWDTYALVSESCHFGRFNQTVVARDPLKKGLDDVYGLDLMWKLLQWHPSERIAAADALQHAYFHGPYVCPESGRAFATQQELTLHERYLDAQRARESVLASVVRPKHELPDRFACPHCGRVFATAQSCGQHVRARRHDRTGSSFCAFDDVAIVSAIQSESRPEDAQHRAAQDRPAVGTAVFQGRRKYMEDGVLVRSEQQLNDEVCVHETNATTGPAAAAVGFDLYAVVDGHLGTAAATFVVANLPRVLCRHFAAIANASTAAHDTNRSAARELAEKFALRQTFLELHDSFLDSLSAVSSGTGSAEADRNATSAIAGDGFSGCTLTLVLHFRRERRVVSANVGDSRAVAWLPDTTSWPHDNGPHDSGHLVPLSMDHWPNDPRERARIESSGGFVTFAGLWRVVGQLAVSRSLGDRHLRQFVTAEPSVFHAPLGNGTGRGYLLIASDGLWETMSADDVVRFLQERHTSTLRDNNVNTTLDSAALQDLAARLLAEGYVRGSLDNMALVLVPLPS</sequence>
<comment type="caution">
    <text evidence="7">The sequence shown here is derived from an EMBL/GenBank/DDBJ whole genome shotgun (WGS) entry which is preliminary data.</text>
</comment>
<dbReference type="PANTHER" id="PTHR47992">
    <property type="entry name" value="PROTEIN PHOSPHATASE"/>
    <property type="match status" value="1"/>
</dbReference>
<feature type="region of interest" description="Disordered" evidence="2">
    <location>
        <begin position="468"/>
        <end position="505"/>
    </location>
</feature>
<feature type="domain" description="C2H2-type" evidence="5">
    <location>
        <begin position="647"/>
        <end position="676"/>
    </location>
</feature>
<dbReference type="Gene3D" id="3.60.40.10">
    <property type="entry name" value="PPM-type phosphatase domain"/>
    <property type="match status" value="1"/>
</dbReference>
<accession>A0AAV0TV66</accession>
<evidence type="ECO:0000313" key="8">
    <source>
        <dbReference type="Proteomes" id="UP001162031"/>
    </source>
</evidence>
<dbReference type="GO" id="GO:0004722">
    <property type="term" value="F:protein serine/threonine phosphatase activity"/>
    <property type="evidence" value="ECO:0007669"/>
    <property type="project" value="InterPro"/>
</dbReference>
<dbReference type="GO" id="GO:0005524">
    <property type="term" value="F:ATP binding"/>
    <property type="evidence" value="ECO:0007669"/>
    <property type="project" value="InterPro"/>
</dbReference>
<dbReference type="PROSITE" id="PS50011">
    <property type="entry name" value="PROTEIN_KINASE_DOM"/>
    <property type="match status" value="1"/>
</dbReference>
<dbReference type="GO" id="GO:0004672">
    <property type="term" value="F:protein kinase activity"/>
    <property type="evidence" value="ECO:0007669"/>
    <property type="project" value="InterPro"/>
</dbReference>
<feature type="region of interest" description="Disordered" evidence="2">
    <location>
        <begin position="233"/>
        <end position="253"/>
    </location>
</feature>
<proteinExistence type="predicted"/>
<evidence type="ECO:0000259" key="4">
    <source>
        <dbReference type="PROSITE" id="PS50011"/>
    </source>
</evidence>
<evidence type="ECO:0000313" key="7">
    <source>
        <dbReference type="EMBL" id="CAI5728088.1"/>
    </source>
</evidence>
<evidence type="ECO:0008006" key="9">
    <source>
        <dbReference type="Google" id="ProtNLM"/>
    </source>
</evidence>
<dbReference type="PROSITE" id="PS51746">
    <property type="entry name" value="PPM_2"/>
    <property type="match status" value="1"/>
</dbReference>
<gene>
    <name evidence="7" type="ORF">HBR001_LOCUS4242</name>
</gene>
<dbReference type="InterPro" id="IPR015655">
    <property type="entry name" value="PP2C"/>
</dbReference>
<feature type="domain" description="Protein kinase" evidence="4">
    <location>
        <begin position="154"/>
        <end position="597"/>
    </location>
</feature>
<dbReference type="Pfam" id="PF00069">
    <property type="entry name" value="Pkinase"/>
    <property type="match status" value="1"/>
</dbReference>
<dbReference type="SUPFAM" id="SSF81606">
    <property type="entry name" value="PP2C-like"/>
    <property type="match status" value="1"/>
</dbReference>
<dbReference type="Gene3D" id="3.30.160.60">
    <property type="entry name" value="Classic Zinc Finger"/>
    <property type="match status" value="1"/>
</dbReference>
<evidence type="ECO:0000259" key="6">
    <source>
        <dbReference type="PROSITE" id="PS51746"/>
    </source>
</evidence>
<keyword evidence="1" id="KW-0479">Metal-binding</keyword>
<dbReference type="InterPro" id="IPR008271">
    <property type="entry name" value="Ser/Thr_kinase_AS"/>
</dbReference>
<evidence type="ECO:0000259" key="5">
    <source>
        <dbReference type="PROSITE" id="PS50157"/>
    </source>
</evidence>
<dbReference type="SMART" id="SM00220">
    <property type="entry name" value="S_TKc"/>
    <property type="match status" value="1"/>
</dbReference>
<dbReference type="PROSITE" id="PS50157">
    <property type="entry name" value="ZINC_FINGER_C2H2_2"/>
    <property type="match status" value="2"/>
</dbReference>
<reference evidence="7" key="1">
    <citation type="submission" date="2022-12" db="EMBL/GenBank/DDBJ databases">
        <authorList>
            <person name="Webb A."/>
        </authorList>
    </citation>
    <scope>NUCLEOTIDE SEQUENCE</scope>
    <source>
        <strain evidence="7">Hp1</strain>
    </source>
</reference>
<dbReference type="PROSITE" id="PS00108">
    <property type="entry name" value="PROTEIN_KINASE_ST"/>
    <property type="match status" value="1"/>
</dbReference>
<name>A0AAV0TV66_HYABA</name>
<evidence type="ECO:0000256" key="1">
    <source>
        <dbReference type="PROSITE-ProRule" id="PRU00042"/>
    </source>
</evidence>
<dbReference type="InterPro" id="IPR011009">
    <property type="entry name" value="Kinase-like_dom_sf"/>
</dbReference>
<dbReference type="InterPro" id="IPR036457">
    <property type="entry name" value="PPM-type-like_dom_sf"/>
</dbReference>
<dbReference type="CDD" id="cd00143">
    <property type="entry name" value="PP2Cc"/>
    <property type="match status" value="1"/>
</dbReference>
<keyword evidence="1" id="KW-0863">Zinc-finger</keyword>
<dbReference type="InterPro" id="IPR001932">
    <property type="entry name" value="PPM-type_phosphatase-like_dom"/>
</dbReference>
<protein>
    <recommendedName>
        <fullName evidence="9">Protein kinase domain-containing protein</fullName>
    </recommendedName>
</protein>
<feature type="compositionally biased region" description="Basic residues" evidence="2">
    <location>
        <begin position="477"/>
        <end position="486"/>
    </location>
</feature>
<dbReference type="SMART" id="SM00332">
    <property type="entry name" value="PP2Cc"/>
    <property type="match status" value="1"/>
</dbReference>
<organism evidence="7 8">
    <name type="scientific">Hyaloperonospora brassicae</name>
    <name type="common">Brassica downy mildew</name>
    <name type="synonym">Peronospora brassicae</name>
    <dbReference type="NCBI Taxonomy" id="162125"/>
    <lineage>
        <taxon>Eukaryota</taxon>
        <taxon>Sar</taxon>
        <taxon>Stramenopiles</taxon>
        <taxon>Oomycota</taxon>
        <taxon>Peronosporomycetes</taxon>
        <taxon>Peronosporales</taxon>
        <taxon>Peronosporaceae</taxon>
        <taxon>Hyaloperonospora</taxon>
    </lineage>
</organism>
<evidence type="ECO:0000256" key="3">
    <source>
        <dbReference type="SAM" id="SignalP"/>
    </source>
</evidence>
<dbReference type="Pfam" id="PF00481">
    <property type="entry name" value="PP2C"/>
    <property type="match status" value="1"/>
</dbReference>
<dbReference type="GO" id="GO:0008270">
    <property type="term" value="F:zinc ion binding"/>
    <property type="evidence" value="ECO:0007669"/>
    <property type="project" value="UniProtKB-KW"/>
</dbReference>
<feature type="region of interest" description="Disordered" evidence="2">
    <location>
        <begin position="384"/>
        <end position="423"/>
    </location>
</feature>
<keyword evidence="8" id="KW-1185">Reference proteome</keyword>
<dbReference type="PROSITE" id="PS00028">
    <property type="entry name" value="ZINC_FINGER_C2H2_1"/>
    <property type="match status" value="1"/>
</dbReference>
<feature type="signal peptide" evidence="3">
    <location>
        <begin position="1"/>
        <end position="19"/>
    </location>
</feature>
<evidence type="ECO:0000256" key="2">
    <source>
        <dbReference type="SAM" id="MobiDB-lite"/>
    </source>
</evidence>
<dbReference type="Gene3D" id="1.10.510.10">
    <property type="entry name" value="Transferase(Phosphotransferase) domain 1"/>
    <property type="match status" value="1"/>
</dbReference>
<feature type="chain" id="PRO_5043561319" description="Protein kinase domain-containing protein" evidence="3">
    <location>
        <begin position="20"/>
        <end position="1045"/>
    </location>
</feature>
<keyword evidence="1" id="KW-0862">Zinc</keyword>
<dbReference type="InterPro" id="IPR000719">
    <property type="entry name" value="Prot_kinase_dom"/>
</dbReference>
<feature type="domain" description="C2H2-type" evidence="5">
    <location>
        <begin position="601"/>
        <end position="628"/>
    </location>
</feature>
<dbReference type="Proteomes" id="UP001162031">
    <property type="component" value="Unassembled WGS sequence"/>
</dbReference>
<dbReference type="InterPro" id="IPR013087">
    <property type="entry name" value="Znf_C2H2_type"/>
</dbReference>
<feature type="region of interest" description="Disordered" evidence="2">
    <location>
        <begin position="33"/>
        <end position="56"/>
    </location>
</feature>
<dbReference type="SUPFAM" id="SSF56112">
    <property type="entry name" value="Protein kinase-like (PK-like)"/>
    <property type="match status" value="1"/>
</dbReference>
<dbReference type="AlphaFoldDB" id="A0AAV0TV66"/>